<dbReference type="RefSeq" id="WP_011115852.1">
    <property type="nucleotide sequence ID" value="NC_004917.1"/>
</dbReference>
<sequence>MKQPKQMRMCVKCRKRFYQKELLRLQSNGYSVCQFSGRGRSFYVCEECLGQPKTLQVIIKMNKLKPSEHHASTLKEIWNLWKK</sequence>
<evidence type="ECO:0000313" key="1">
    <source>
        <dbReference type="EMBL" id="AAP77609.1"/>
    </source>
</evidence>
<dbReference type="KEGG" id="hhe:HH_1012"/>
<organism evidence="1 2">
    <name type="scientific">Helicobacter hepaticus (strain ATCC 51449 / 3B1)</name>
    <dbReference type="NCBI Taxonomy" id="235279"/>
    <lineage>
        <taxon>Bacteria</taxon>
        <taxon>Pseudomonadati</taxon>
        <taxon>Campylobacterota</taxon>
        <taxon>Epsilonproteobacteria</taxon>
        <taxon>Campylobacterales</taxon>
        <taxon>Helicobacteraceae</taxon>
        <taxon>Helicobacter</taxon>
    </lineage>
</organism>
<name>Q7VHF5_HELHP</name>
<reference evidence="1 2" key="1">
    <citation type="journal article" date="2003" name="Proc. Natl. Acad. Sci. U.S.A.">
        <title>The complete genome sequence of the carcinogenic bacterium Helicobacter hepaticus.</title>
        <authorList>
            <person name="Suerbaum S."/>
            <person name="Josenhans C."/>
            <person name="Sterzenbach T."/>
            <person name="Drescher B."/>
            <person name="Brandt P."/>
            <person name="Bell M."/>
            <person name="Droege M."/>
            <person name="Fartmann B."/>
            <person name="Fischer H.-P."/>
            <person name="Ge Z."/>
            <person name="Hoerster A."/>
            <person name="Holland R."/>
            <person name="Klein K."/>
            <person name="Koenig J."/>
            <person name="Macko L."/>
            <person name="Mendz G.L."/>
            <person name="Nyakatura G."/>
            <person name="Schauer D.B."/>
            <person name="Shen Z."/>
            <person name="Weber J."/>
            <person name="Frosch M."/>
            <person name="Fox J.G."/>
        </authorList>
    </citation>
    <scope>NUCLEOTIDE SEQUENCE [LARGE SCALE GENOMIC DNA]</scope>
    <source>
        <strain evidence="2">ATCC 51449 / 3B1</strain>
    </source>
</reference>
<dbReference type="Gene3D" id="3.30.1230.10">
    <property type="entry name" value="YlxR-like"/>
    <property type="match status" value="1"/>
</dbReference>
<dbReference type="HOGENOM" id="CLU_177573_1_0_7"/>
<dbReference type="InterPro" id="IPR035931">
    <property type="entry name" value="YlxR-like_sf"/>
</dbReference>
<accession>Q7VHF5</accession>
<keyword evidence="2" id="KW-1185">Reference proteome</keyword>
<dbReference type="OrthoDB" id="5518171at2"/>
<dbReference type="Proteomes" id="UP000002495">
    <property type="component" value="Chromosome"/>
</dbReference>
<dbReference type="eggNOG" id="COG2740">
    <property type="taxonomic scope" value="Bacteria"/>
</dbReference>
<gene>
    <name evidence="1" type="ordered locus">HH_1012</name>
</gene>
<protein>
    <recommendedName>
        <fullName evidence="3">YlxR domain-containing protein</fullName>
    </recommendedName>
</protein>
<dbReference type="EMBL" id="AE017125">
    <property type="protein sequence ID" value="AAP77609.1"/>
    <property type="molecule type" value="Genomic_DNA"/>
</dbReference>
<proteinExistence type="predicted"/>
<dbReference type="SUPFAM" id="SSF64376">
    <property type="entry name" value="YlxR-like"/>
    <property type="match status" value="1"/>
</dbReference>
<evidence type="ECO:0008006" key="3">
    <source>
        <dbReference type="Google" id="ProtNLM"/>
    </source>
</evidence>
<dbReference type="STRING" id="235279.HH_1012"/>
<dbReference type="AlphaFoldDB" id="Q7VHF5"/>
<evidence type="ECO:0000313" key="2">
    <source>
        <dbReference type="Proteomes" id="UP000002495"/>
    </source>
</evidence>